<name>A0A366K938_9BIFI</name>
<dbReference type="SUPFAM" id="SSF52058">
    <property type="entry name" value="L domain-like"/>
    <property type="match status" value="1"/>
</dbReference>
<evidence type="ECO:0000313" key="1">
    <source>
        <dbReference type="EMBL" id="RBP97643.1"/>
    </source>
</evidence>
<proteinExistence type="predicted"/>
<accession>A0A366K938</accession>
<comment type="caution">
    <text evidence="1">The sequence shown here is derived from an EMBL/GenBank/DDBJ whole genome shotgun (WGS) entry which is preliminary data.</text>
</comment>
<gene>
    <name evidence="1" type="ORF">CRD60_05215</name>
</gene>
<keyword evidence="2" id="KW-1185">Reference proteome</keyword>
<dbReference type="Proteomes" id="UP000252530">
    <property type="component" value="Unassembled WGS sequence"/>
</dbReference>
<reference evidence="1 2" key="1">
    <citation type="submission" date="2017-10" db="EMBL/GenBank/DDBJ databases">
        <title>Bifidobacterium xylocopum sp. nov. and Bifidobacterium aemilianum sp. nov., from the carpenter bee (Xylocopa violacea) digestive tract.</title>
        <authorList>
            <person name="Alberoni D."/>
            <person name="Baffoni L."/>
            <person name="Di Gioia D."/>
            <person name="Gaggia F."/>
            <person name="Biavati B."/>
        </authorList>
    </citation>
    <scope>NUCLEOTIDE SEQUENCE [LARGE SCALE GENOMIC DNA]</scope>
    <source>
        <strain evidence="1 2">XV10</strain>
    </source>
</reference>
<dbReference type="EMBL" id="PDCG01000004">
    <property type="protein sequence ID" value="RBP97643.1"/>
    <property type="molecule type" value="Genomic_DNA"/>
</dbReference>
<sequence>MYAPSQRVTDFTGMELLVNLNFLMLDNDGFTAVPDSPPLPRLTRRRLDCNRIAQLPPASWWAATVPNLIEFGLGGSFTNISQLSGLTKLLSLYLEGANGIKADDLSRDLPLISSIYLIKCEKIA</sequence>
<evidence type="ECO:0000313" key="2">
    <source>
        <dbReference type="Proteomes" id="UP000252530"/>
    </source>
</evidence>
<dbReference type="AlphaFoldDB" id="A0A366K938"/>
<dbReference type="InterPro" id="IPR032675">
    <property type="entry name" value="LRR_dom_sf"/>
</dbReference>
<dbReference type="Gene3D" id="3.80.10.10">
    <property type="entry name" value="Ribonuclease Inhibitor"/>
    <property type="match status" value="1"/>
</dbReference>
<organism evidence="1 2">
    <name type="scientific">Bifidobacterium aemilianum</name>
    <dbReference type="NCBI Taxonomy" id="2493120"/>
    <lineage>
        <taxon>Bacteria</taxon>
        <taxon>Bacillati</taxon>
        <taxon>Actinomycetota</taxon>
        <taxon>Actinomycetes</taxon>
        <taxon>Bifidobacteriales</taxon>
        <taxon>Bifidobacteriaceae</taxon>
        <taxon>Bifidobacterium</taxon>
    </lineage>
</organism>
<protein>
    <submittedName>
        <fullName evidence="1">Uncharacterized protein</fullName>
    </submittedName>
</protein>